<protein>
    <submittedName>
        <fullName evidence="2">Uncharacterized protein</fullName>
    </submittedName>
</protein>
<feature type="compositionally biased region" description="Basic and acidic residues" evidence="1">
    <location>
        <begin position="52"/>
        <end position="69"/>
    </location>
</feature>
<sequence length="272" mass="30837">MASAGPSYEQFFARKDVQNAMTFPDLRTNPMKREKSPPESPEPQLAQYDGPVKLETDYVVQKIEHHDGDESSSGGDEPNAAPGPLSTPLAAPIPAQANVTREPPDIEDTSGMVTVLSEKMNKICDLNERERACRAEMQRISMEVGALEQGALEHFQTGNTRWLLSRISSLSGQKVVMQMILTKVEQRNARRLAKLRKRERERQRQLKQEKEQKSKLEAKRQSNKQQLRSRSALKMPVPHLDLTVAPQPNTEKVFIKTEPDIKMEPMIKIEED</sequence>
<dbReference type="Proteomes" id="UP000651452">
    <property type="component" value="Unassembled WGS sequence"/>
</dbReference>
<evidence type="ECO:0000313" key="2">
    <source>
        <dbReference type="EMBL" id="KAF9700080.1"/>
    </source>
</evidence>
<dbReference type="EMBL" id="RZGK01000003">
    <property type="protein sequence ID" value="KAF9700080.1"/>
    <property type="molecule type" value="Genomic_DNA"/>
</dbReference>
<dbReference type="OrthoDB" id="3798428at2759"/>
<comment type="caution">
    <text evidence="2">The sequence shown here is derived from an EMBL/GenBank/DDBJ whole genome shotgun (WGS) entry which is preliminary data.</text>
</comment>
<feature type="region of interest" description="Disordered" evidence="1">
    <location>
        <begin position="1"/>
        <end position="91"/>
    </location>
</feature>
<keyword evidence="3" id="KW-1185">Reference proteome</keyword>
<name>A0A8H7J8I8_9PLEO</name>
<reference evidence="2" key="2">
    <citation type="submission" date="2020-09" db="EMBL/GenBank/DDBJ databases">
        <title>Reference genome assembly for Australian Ascochyta lentis isolate Al4.</title>
        <authorList>
            <person name="Lee R.C."/>
            <person name="Farfan-Caceres L.M."/>
            <person name="Debler J.W."/>
            <person name="Williams A.H."/>
            <person name="Henares B.M."/>
        </authorList>
    </citation>
    <scope>NUCLEOTIDE SEQUENCE</scope>
    <source>
        <strain evidence="2">Al4</strain>
    </source>
</reference>
<feature type="compositionally biased region" description="Basic and acidic residues" evidence="1">
    <location>
        <begin position="198"/>
        <end position="220"/>
    </location>
</feature>
<gene>
    <name evidence="2" type="ORF">EKO04_001759</name>
</gene>
<evidence type="ECO:0000256" key="1">
    <source>
        <dbReference type="SAM" id="MobiDB-lite"/>
    </source>
</evidence>
<organism evidence="2 3">
    <name type="scientific">Ascochyta lentis</name>
    <dbReference type="NCBI Taxonomy" id="205686"/>
    <lineage>
        <taxon>Eukaryota</taxon>
        <taxon>Fungi</taxon>
        <taxon>Dikarya</taxon>
        <taxon>Ascomycota</taxon>
        <taxon>Pezizomycotina</taxon>
        <taxon>Dothideomycetes</taxon>
        <taxon>Pleosporomycetidae</taxon>
        <taxon>Pleosporales</taxon>
        <taxon>Pleosporineae</taxon>
        <taxon>Didymellaceae</taxon>
        <taxon>Ascochyta</taxon>
    </lineage>
</organism>
<evidence type="ECO:0000313" key="3">
    <source>
        <dbReference type="Proteomes" id="UP000651452"/>
    </source>
</evidence>
<feature type="region of interest" description="Disordered" evidence="1">
    <location>
        <begin position="196"/>
        <end position="245"/>
    </location>
</feature>
<reference evidence="2" key="1">
    <citation type="submission" date="2018-12" db="EMBL/GenBank/DDBJ databases">
        <authorList>
            <person name="Syme R.A."/>
            <person name="Farfan-Caceres L."/>
            <person name="Lichtenzveig J."/>
        </authorList>
    </citation>
    <scope>NUCLEOTIDE SEQUENCE</scope>
    <source>
        <strain evidence="2">Al4</strain>
    </source>
</reference>
<proteinExistence type="predicted"/>
<dbReference type="AlphaFoldDB" id="A0A8H7J8I8"/>
<accession>A0A8H7J8I8</accession>